<dbReference type="InterPro" id="IPR045339">
    <property type="entry name" value="DUF6534"/>
</dbReference>
<dbReference type="Proteomes" id="UP000623467">
    <property type="component" value="Unassembled WGS sequence"/>
</dbReference>
<sequence length="104" mass="11678">MVFTFNTGLLTSVCALAATICVAAFSETFLYIFFFLLLGRLYTNSMLVTLNCREYIKSSSDDHFQEQYSLDLGHATGPQMPSREAIAITIDTNMIQENNLKTPH</sequence>
<keyword evidence="4" id="KW-1185">Reference proteome</keyword>
<feature type="transmembrane region" description="Helical" evidence="1">
    <location>
        <begin position="15"/>
        <end position="38"/>
    </location>
</feature>
<accession>A0A8H6YY64</accession>
<keyword evidence="1" id="KW-1133">Transmembrane helix</keyword>
<protein>
    <recommendedName>
        <fullName evidence="2">DUF6534 domain-containing protein</fullName>
    </recommendedName>
</protein>
<reference evidence="3" key="1">
    <citation type="submission" date="2020-05" db="EMBL/GenBank/DDBJ databases">
        <title>Mycena genomes resolve the evolution of fungal bioluminescence.</title>
        <authorList>
            <person name="Tsai I.J."/>
        </authorList>
    </citation>
    <scope>NUCLEOTIDE SEQUENCE</scope>
    <source>
        <strain evidence="3">160909Yilan</strain>
    </source>
</reference>
<dbReference type="AlphaFoldDB" id="A0A8H6YY64"/>
<feature type="domain" description="DUF6534" evidence="2">
    <location>
        <begin position="1"/>
        <end position="55"/>
    </location>
</feature>
<keyword evidence="1" id="KW-0812">Transmembrane</keyword>
<keyword evidence="1" id="KW-0472">Membrane</keyword>
<dbReference type="OrthoDB" id="3263055at2759"/>
<comment type="caution">
    <text evidence="3">The sequence shown here is derived from an EMBL/GenBank/DDBJ whole genome shotgun (WGS) entry which is preliminary data.</text>
</comment>
<evidence type="ECO:0000256" key="1">
    <source>
        <dbReference type="SAM" id="Phobius"/>
    </source>
</evidence>
<evidence type="ECO:0000259" key="2">
    <source>
        <dbReference type="Pfam" id="PF20152"/>
    </source>
</evidence>
<dbReference type="EMBL" id="JACAZH010000006">
    <property type="protein sequence ID" value="KAF7366874.1"/>
    <property type="molecule type" value="Genomic_DNA"/>
</dbReference>
<gene>
    <name evidence="3" type="ORF">MSAN_00946100</name>
</gene>
<dbReference type="Pfam" id="PF20152">
    <property type="entry name" value="DUF6534"/>
    <property type="match status" value="1"/>
</dbReference>
<proteinExistence type="predicted"/>
<evidence type="ECO:0000313" key="3">
    <source>
        <dbReference type="EMBL" id="KAF7366874.1"/>
    </source>
</evidence>
<organism evidence="3 4">
    <name type="scientific">Mycena sanguinolenta</name>
    <dbReference type="NCBI Taxonomy" id="230812"/>
    <lineage>
        <taxon>Eukaryota</taxon>
        <taxon>Fungi</taxon>
        <taxon>Dikarya</taxon>
        <taxon>Basidiomycota</taxon>
        <taxon>Agaricomycotina</taxon>
        <taxon>Agaricomycetes</taxon>
        <taxon>Agaricomycetidae</taxon>
        <taxon>Agaricales</taxon>
        <taxon>Marasmiineae</taxon>
        <taxon>Mycenaceae</taxon>
        <taxon>Mycena</taxon>
    </lineage>
</organism>
<evidence type="ECO:0000313" key="4">
    <source>
        <dbReference type="Proteomes" id="UP000623467"/>
    </source>
</evidence>
<name>A0A8H6YY64_9AGAR</name>